<dbReference type="Pfam" id="PF14223">
    <property type="entry name" value="Retrotran_gag_2"/>
    <property type="match status" value="1"/>
</dbReference>
<dbReference type="GO" id="GO:0008270">
    <property type="term" value="F:zinc ion binding"/>
    <property type="evidence" value="ECO:0007669"/>
    <property type="project" value="UniProtKB-KW"/>
</dbReference>
<dbReference type="Proteomes" id="UP000327157">
    <property type="component" value="Chromosome 3"/>
</dbReference>
<evidence type="ECO:0000313" key="3">
    <source>
        <dbReference type="EMBL" id="KAB2614628.1"/>
    </source>
</evidence>
<dbReference type="GO" id="GO:0003676">
    <property type="term" value="F:nucleic acid binding"/>
    <property type="evidence" value="ECO:0007669"/>
    <property type="project" value="InterPro"/>
</dbReference>
<keyword evidence="1" id="KW-0863">Zinc-finger</keyword>
<reference evidence="3 4" key="1">
    <citation type="submission" date="2019-09" db="EMBL/GenBank/DDBJ databases">
        <authorList>
            <person name="Ou C."/>
        </authorList>
    </citation>
    <scope>NUCLEOTIDE SEQUENCE [LARGE SCALE GENOMIC DNA]</scope>
    <source>
        <strain evidence="3">S2</strain>
        <tissue evidence="3">Leaf</tissue>
    </source>
</reference>
<comment type="caution">
    <text evidence="3">The sequence shown here is derived from an EMBL/GenBank/DDBJ whole genome shotgun (WGS) entry which is preliminary data.</text>
</comment>
<keyword evidence="1" id="KW-0479">Metal-binding</keyword>
<keyword evidence="1" id="KW-0862">Zinc</keyword>
<reference evidence="4" key="2">
    <citation type="submission" date="2019-10" db="EMBL/GenBank/DDBJ databases">
        <title>A de novo genome assembly of a pear dwarfing rootstock.</title>
        <authorList>
            <person name="Wang F."/>
            <person name="Wang J."/>
            <person name="Li S."/>
            <person name="Zhang Y."/>
            <person name="Fang M."/>
            <person name="Ma L."/>
            <person name="Zhao Y."/>
            <person name="Jiang S."/>
        </authorList>
    </citation>
    <scope>NUCLEOTIDE SEQUENCE [LARGE SCALE GENOMIC DNA]</scope>
</reference>
<evidence type="ECO:0000256" key="1">
    <source>
        <dbReference type="PROSITE-ProRule" id="PRU00047"/>
    </source>
</evidence>
<organism evidence="3 4">
    <name type="scientific">Pyrus ussuriensis x Pyrus communis</name>
    <dbReference type="NCBI Taxonomy" id="2448454"/>
    <lineage>
        <taxon>Eukaryota</taxon>
        <taxon>Viridiplantae</taxon>
        <taxon>Streptophyta</taxon>
        <taxon>Embryophyta</taxon>
        <taxon>Tracheophyta</taxon>
        <taxon>Spermatophyta</taxon>
        <taxon>Magnoliopsida</taxon>
        <taxon>eudicotyledons</taxon>
        <taxon>Gunneridae</taxon>
        <taxon>Pentapetalae</taxon>
        <taxon>rosids</taxon>
        <taxon>fabids</taxon>
        <taxon>Rosales</taxon>
        <taxon>Rosaceae</taxon>
        <taxon>Amygdaloideae</taxon>
        <taxon>Maleae</taxon>
        <taxon>Pyrus</taxon>
    </lineage>
</organism>
<name>A0A5N5GH33_9ROSA</name>
<feature type="domain" description="CCHC-type" evidence="2">
    <location>
        <begin position="170"/>
        <end position="183"/>
    </location>
</feature>
<dbReference type="AlphaFoldDB" id="A0A5N5GH33"/>
<dbReference type="EMBL" id="SMOL01000402">
    <property type="protein sequence ID" value="KAB2614628.1"/>
    <property type="molecule type" value="Genomic_DNA"/>
</dbReference>
<dbReference type="PROSITE" id="PS50158">
    <property type="entry name" value="ZF_CCHC"/>
    <property type="match status" value="1"/>
</dbReference>
<protein>
    <recommendedName>
        <fullName evidence="2">CCHC-type domain-containing protein</fullName>
    </recommendedName>
</protein>
<accession>A0A5N5GH33</accession>
<reference evidence="3 4" key="3">
    <citation type="submission" date="2019-11" db="EMBL/GenBank/DDBJ databases">
        <title>A de novo genome assembly of a pear dwarfing rootstock.</title>
        <authorList>
            <person name="Wang F."/>
            <person name="Wang J."/>
            <person name="Li S."/>
            <person name="Zhang Y."/>
            <person name="Fang M."/>
            <person name="Ma L."/>
            <person name="Zhao Y."/>
            <person name="Jiang S."/>
        </authorList>
    </citation>
    <scope>NUCLEOTIDE SEQUENCE [LARGE SCALE GENOMIC DNA]</scope>
    <source>
        <strain evidence="3">S2</strain>
        <tissue evidence="3">Leaf</tissue>
    </source>
</reference>
<dbReference type="OrthoDB" id="1194465at2759"/>
<evidence type="ECO:0000313" key="4">
    <source>
        <dbReference type="Proteomes" id="UP000327157"/>
    </source>
</evidence>
<gene>
    <name evidence="3" type="ORF">D8674_021216</name>
</gene>
<dbReference type="PANTHER" id="PTHR47592">
    <property type="entry name" value="PBF68 PROTEIN"/>
    <property type="match status" value="1"/>
</dbReference>
<keyword evidence="4" id="KW-1185">Reference proteome</keyword>
<dbReference type="SUPFAM" id="SSF57756">
    <property type="entry name" value="Retrovirus zinc finger-like domains"/>
    <property type="match status" value="1"/>
</dbReference>
<dbReference type="InterPro" id="IPR036875">
    <property type="entry name" value="Znf_CCHC_sf"/>
</dbReference>
<dbReference type="PANTHER" id="PTHR47592:SF27">
    <property type="entry name" value="OS08G0421700 PROTEIN"/>
    <property type="match status" value="1"/>
</dbReference>
<sequence>MLFFLTTINLAHVVKKEAPKSLWESLDKKYKINDVGSKKFVIDKFVKYTMLDSKSVVSSVEEIQKLIYELHSEGCEINEHFQVGAIIKKLPTSWNDFKIYLKHEHREMNMEDLIMRLGVEENHRKANRSGGFAAIEAIANYVEKETLRPSRRRIRLPKPSKNLKKSKGACYVCGKSGHKAQDCYHHKDGNHANGNNNNHANMAITDEELVVVVSEVNMVSNMSEWLMDIVATKHIYADRNLFTEYHPAAPGEKLYMGNSTSSTMAS</sequence>
<evidence type="ECO:0000259" key="2">
    <source>
        <dbReference type="PROSITE" id="PS50158"/>
    </source>
</evidence>
<dbReference type="InterPro" id="IPR001878">
    <property type="entry name" value="Znf_CCHC"/>
</dbReference>
<proteinExistence type="predicted"/>